<accession>A0A0A8K146</accession>
<evidence type="ECO:0000256" key="1">
    <source>
        <dbReference type="ARBA" id="ARBA00008683"/>
    </source>
</evidence>
<gene>
    <name evidence="6" type="ORF">GL4_1041</name>
</gene>
<dbReference type="KEGG" id="mcg:GL4_1041"/>
<name>A0A0A8K146_9HYPH</name>
<dbReference type="InterPro" id="IPR029045">
    <property type="entry name" value="ClpP/crotonase-like_dom_sf"/>
</dbReference>
<protein>
    <recommendedName>
        <fullName evidence="5">Peptidase S49 domain-containing protein</fullName>
    </recommendedName>
</protein>
<dbReference type="AlphaFoldDB" id="A0A0A8K146"/>
<dbReference type="EMBL" id="AP014648">
    <property type="protein sequence ID" value="BAQ16501.1"/>
    <property type="molecule type" value="Genomic_DNA"/>
</dbReference>
<evidence type="ECO:0000259" key="5">
    <source>
        <dbReference type="Pfam" id="PF01343"/>
    </source>
</evidence>
<dbReference type="Gene3D" id="3.90.226.10">
    <property type="entry name" value="2-enoyl-CoA Hydratase, Chain A, domain 1"/>
    <property type="match status" value="1"/>
</dbReference>
<dbReference type="PRINTS" id="PR00127">
    <property type="entry name" value="CLPPROTEASEP"/>
</dbReference>
<evidence type="ECO:0000256" key="2">
    <source>
        <dbReference type="ARBA" id="ARBA00022670"/>
    </source>
</evidence>
<sequence>MSENGLMTVLKSLLPKSWTKSRPLVPVLRFSGPIGMSSPFKQELSLPTVAAAIDKAFGMRGAKAVAIQINSPGGAAVQSTLIHKRIRALAEEKDLKVYTFCEDVAASGGYMLSLAGDEIYADQSSIVGSIGVIAAGFGFPGLMEKIGVERRVYTAGKSKDTLDPFLPEKPADVERIKAIQVDVHEAFIDMVKSRRGGKLTKSDDELFTGAFWSGKVAAELGLIDGLSDLRTKMREVFGEDVRFKLVSTGGGWLRRSKKSVSAGAGGFDLGQWPQGFAADVISAIEARSLWSRFGL</sequence>
<dbReference type="InterPro" id="IPR001907">
    <property type="entry name" value="ClpP"/>
</dbReference>
<dbReference type="GO" id="GO:0004252">
    <property type="term" value="F:serine-type endopeptidase activity"/>
    <property type="evidence" value="ECO:0007669"/>
    <property type="project" value="InterPro"/>
</dbReference>
<dbReference type="HOGENOM" id="CLU_046540_1_0_5"/>
<feature type="domain" description="Peptidase S49" evidence="5">
    <location>
        <begin position="92"/>
        <end position="231"/>
    </location>
</feature>
<dbReference type="Pfam" id="PF01343">
    <property type="entry name" value="Peptidase_S49"/>
    <property type="match status" value="1"/>
</dbReference>
<proteinExistence type="inferred from homology"/>
<comment type="similarity">
    <text evidence="1">Belongs to the peptidase S49 family.</text>
</comment>
<evidence type="ECO:0000256" key="3">
    <source>
        <dbReference type="ARBA" id="ARBA00022801"/>
    </source>
</evidence>
<dbReference type="PANTHER" id="PTHR42987">
    <property type="entry name" value="PEPTIDASE S49"/>
    <property type="match status" value="1"/>
</dbReference>
<keyword evidence="4" id="KW-0720">Serine protease</keyword>
<organism evidence="6 7">
    <name type="scientific">Methyloceanibacter caenitepidi</name>
    <dbReference type="NCBI Taxonomy" id="1384459"/>
    <lineage>
        <taxon>Bacteria</taxon>
        <taxon>Pseudomonadati</taxon>
        <taxon>Pseudomonadota</taxon>
        <taxon>Alphaproteobacteria</taxon>
        <taxon>Hyphomicrobiales</taxon>
        <taxon>Hyphomicrobiaceae</taxon>
        <taxon>Methyloceanibacter</taxon>
    </lineage>
</organism>
<keyword evidence="3" id="KW-0378">Hydrolase</keyword>
<keyword evidence="7" id="KW-1185">Reference proteome</keyword>
<dbReference type="CDD" id="cd07023">
    <property type="entry name" value="S49_Sppa_N_C"/>
    <property type="match status" value="1"/>
</dbReference>
<dbReference type="PANTHER" id="PTHR42987:SF8">
    <property type="entry name" value="PROTEINASE"/>
    <property type="match status" value="1"/>
</dbReference>
<dbReference type="Proteomes" id="UP000031643">
    <property type="component" value="Chromosome"/>
</dbReference>
<dbReference type="STRING" id="1384459.GL4_1041"/>
<dbReference type="GO" id="GO:0004176">
    <property type="term" value="F:ATP-dependent peptidase activity"/>
    <property type="evidence" value="ECO:0007669"/>
    <property type="project" value="InterPro"/>
</dbReference>
<evidence type="ECO:0000256" key="4">
    <source>
        <dbReference type="ARBA" id="ARBA00022825"/>
    </source>
</evidence>
<evidence type="ECO:0000313" key="6">
    <source>
        <dbReference type="EMBL" id="BAQ16501.1"/>
    </source>
</evidence>
<dbReference type="GO" id="GO:0006508">
    <property type="term" value="P:proteolysis"/>
    <property type="evidence" value="ECO:0007669"/>
    <property type="project" value="UniProtKB-KW"/>
</dbReference>
<dbReference type="InterPro" id="IPR002142">
    <property type="entry name" value="Peptidase_S49"/>
</dbReference>
<reference evidence="6 7" key="1">
    <citation type="submission" date="2014-09" db="EMBL/GenBank/DDBJ databases">
        <title>Genome sequencing of Methyloceanibacter caenitepidi Gela4.</title>
        <authorList>
            <person name="Takeuchi M."/>
            <person name="Susumu S."/>
            <person name="Kamagata Y."/>
            <person name="Oshima K."/>
            <person name="Hattori M."/>
            <person name="Iwasaki W."/>
        </authorList>
    </citation>
    <scope>NUCLEOTIDE SEQUENCE [LARGE SCALE GENOMIC DNA]</scope>
    <source>
        <strain evidence="6 7">Gela4</strain>
    </source>
</reference>
<keyword evidence="2" id="KW-0645">Protease</keyword>
<dbReference type="InterPro" id="IPR047272">
    <property type="entry name" value="S49_SppA_C"/>
</dbReference>
<dbReference type="SUPFAM" id="SSF52096">
    <property type="entry name" value="ClpP/crotonase"/>
    <property type="match status" value="1"/>
</dbReference>
<evidence type="ECO:0000313" key="7">
    <source>
        <dbReference type="Proteomes" id="UP000031643"/>
    </source>
</evidence>
<dbReference type="Gene3D" id="6.20.330.10">
    <property type="match status" value="1"/>
</dbReference>